<feature type="domain" description="Aminoglycoside phosphotransferase" evidence="1">
    <location>
        <begin position="18"/>
        <end position="198"/>
    </location>
</feature>
<evidence type="ECO:0000313" key="3">
    <source>
        <dbReference type="Proteomes" id="UP000678513"/>
    </source>
</evidence>
<protein>
    <submittedName>
        <fullName evidence="2">Phosphotransferase</fullName>
    </submittedName>
</protein>
<dbReference type="InterPro" id="IPR011009">
    <property type="entry name" value="Kinase-like_dom_sf"/>
</dbReference>
<sequence length="234" mass="25197">MRLGAVLEAWSGLAQGPPLPGGNRNEVLAGSIAGRQVVIRHSSRGEESLHWEFDLLSHLRSRGCLVPELIPADDGRLHLSGWHVQELLPGRPATCEDGSAVRKALARVHELTRSWAQRPGAVSASKLLTAWHGGDIDLSAMPDPLVAEIRRSWQAVKPAESCVVHGDAGGMNALVAPDGSCALIDWDEARVDDPLFDVPADPGEERAALAWEVATCWMREPGYAKRLAVTFMAG</sequence>
<dbReference type="EMBL" id="CP072384">
    <property type="protein sequence ID" value="QUC07720.1"/>
    <property type="molecule type" value="Genomic_DNA"/>
</dbReference>
<accession>A0ABX7Y3G8</accession>
<proteinExistence type="predicted"/>
<dbReference type="InterPro" id="IPR002575">
    <property type="entry name" value="Aminoglycoside_PTrfase"/>
</dbReference>
<dbReference type="Proteomes" id="UP000678513">
    <property type="component" value="Chromosome"/>
</dbReference>
<name>A0ABX7Y3G8_9ACTN</name>
<dbReference type="SUPFAM" id="SSF56112">
    <property type="entry name" value="Protein kinase-like (PK-like)"/>
    <property type="match status" value="1"/>
</dbReference>
<dbReference type="Pfam" id="PF01636">
    <property type="entry name" value="APH"/>
    <property type="match status" value="1"/>
</dbReference>
<gene>
    <name evidence="2" type="ORF">J5A65_12445</name>
</gene>
<dbReference type="RefSeq" id="WP_212322453.1">
    <property type="nucleotide sequence ID" value="NZ_AP024463.1"/>
</dbReference>
<organism evidence="2 3">
    <name type="scientific">Arachnia rubra</name>
    <dbReference type="NCBI Taxonomy" id="1547448"/>
    <lineage>
        <taxon>Bacteria</taxon>
        <taxon>Bacillati</taxon>
        <taxon>Actinomycetota</taxon>
        <taxon>Actinomycetes</taxon>
        <taxon>Propionibacteriales</taxon>
        <taxon>Propionibacteriaceae</taxon>
        <taxon>Arachnia</taxon>
    </lineage>
</organism>
<evidence type="ECO:0000313" key="2">
    <source>
        <dbReference type="EMBL" id="QUC07720.1"/>
    </source>
</evidence>
<dbReference type="Gene3D" id="3.90.1200.10">
    <property type="match status" value="1"/>
</dbReference>
<keyword evidence="3" id="KW-1185">Reference proteome</keyword>
<evidence type="ECO:0000259" key="1">
    <source>
        <dbReference type="Pfam" id="PF01636"/>
    </source>
</evidence>
<reference evidence="2 3" key="1">
    <citation type="submission" date="2021-03" db="EMBL/GenBank/DDBJ databases">
        <title>Human Oral Microbial Genomes.</title>
        <authorList>
            <person name="Johnston C.D."/>
            <person name="Chen T."/>
            <person name="Dewhirst F.E."/>
        </authorList>
    </citation>
    <scope>NUCLEOTIDE SEQUENCE [LARGE SCALE GENOMIC DNA]</scope>
    <source>
        <strain evidence="2 3">DSMZ 100122</strain>
    </source>
</reference>